<dbReference type="EMBL" id="MK937592">
    <property type="protein sequence ID" value="QDH91722.1"/>
    <property type="molecule type" value="Genomic_DNA"/>
</dbReference>
<keyword evidence="3" id="KW-1185">Reference proteome</keyword>
<proteinExistence type="predicted"/>
<name>A0A514DDN4_9CAUD</name>
<reference evidence="2 3" key="1">
    <citation type="submission" date="2019-05" db="EMBL/GenBank/DDBJ databases">
        <authorList>
            <person name="Pope W.H."/>
            <person name="Garlena R.A."/>
            <person name="Russell D.A."/>
            <person name="Jacobs-Sera D."/>
            <person name="Hatfull G.F."/>
        </authorList>
    </citation>
    <scope>NUCLEOTIDE SEQUENCE [LARGE SCALE GENOMIC DNA]</scope>
</reference>
<feature type="region of interest" description="Disordered" evidence="1">
    <location>
        <begin position="669"/>
        <end position="693"/>
    </location>
</feature>
<dbReference type="Proteomes" id="UP000316777">
    <property type="component" value="Segment"/>
</dbReference>
<evidence type="ECO:0000313" key="2">
    <source>
        <dbReference type="EMBL" id="QDH91722.1"/>
    </source>
</evidence>
<gene>
    <name evidence="2" type="primary">46</name>
    <name evidence="2" type="ORF">SEA_PHRAPPUCCINO_46</name>
</gene>
<organism evidence="2 3">
    <name type="scientific">Mycobacterium phage Phrappuccino</name>
    <dbReference type="NCBI Taxonomy" id="2591223"/>
    <lineage>
        <taxon>Viruses</taxon>
        <taxon>Duplodnaviria</taxon>
        <taxon>Heunggongvirae</taxon>
        <taxon>Uroviricota</taxon>
        <taxon>Caudoviricetes</taxon>
        <taxon>Phrappuccinovirus</taxon>
        <taxon>Phrappuccinovirus phrappuccino</taxon>
        <taxon>Phreappuccinovirus Phrappuccino</taxon>
    </lineage>
</organism>
<evidence type="ECO:0000256" key="1">
    <source>
        <dbReference type="SAM" id="MobiDB-lite"/>
    </source>
</evidence>
<dbReference type="RefSeq" id="YP_010059735.1">
    <property type="nucleotide sequence ID" value="NC_054727.1"/>
</dbReference>
<accession>A0A514DDN4</accession>
<feature type="compositionally biased region" description="Basic and acidic residues" evidence="1">
    <location>
        <begin position="669"/>
        <end position="678"/>
    </location>
</feature>
<dbReference type="GeneID" id="64766968"/>
<dbReference type="KEGG" id="vg:64766968"/>
<evidence type="ECO:0000313" key="3">
    <source>
        <dbReference type="Proteomes" id="UP000316777"/>
    </source>
</evidence>
<sequence>MTAPEPKFPIIDRRGRTASGLQVGNLSAEMNRLRQAGVSLPNNPVQARVTATQMQELAATPGSLSETTRKVAAQMNRSRMASLQRTGADTQIAMPRMRQPLGTLVDKGVPIDIGNPDELKKARMWARMYYATHDLVPLLIDIYARFPLTGLEFQSDDSKIEKFFSEMFLNDLNYEDFLPNALGREYFIAGEVTTLGHFDEELGTWASEEVLDPDRLRVSRSLFVDQERVQLMVKDMVDALRNPPHTGGRQETRSEQLERTWQLEQLQKYHPEIIQAANNDDGLDISEGLWSRIVNRANAWDVYGTPPLMRSFRTLLMEESLNAAQDAVADRLYAPFIVATLGIENMGDGEPWIPSMDDLQALRDDMQAALMGDFKLYTHHMGLKIESVFGRESVPRFDQDYDRVDMKLMQAWGIGQALIQGGTAAAGTYASSALNREVCELNMKDFQRKATAHIIKRAEVIAEAQQFYAYEKKGELRIPKKRKVRRYNEDTGEVEVVEVPELLTPKVIFRSLNLRDEQTERQFIADLKTGGAPVSDKTMALNTSIDFDLEIQAQAEEGVSKMVAQAEMMAKAKMIIDEKNRRLPVEQQMPYPPDMIDYLNQTLVLRQQLAAVQMAEGQADMMEQQSQAMSPAGQLGVLPMGGMLPPGGPNVAPPMEEEPEAPMNRARPEISDDMREGMPRAASRKRKGKDSNVEPIRKKSWLEKGPSSYGHKFTVNDEQIERAVRRREVLARHNSPLVSDLVEDPGFYQMLNMGQYESQIRADWPEIRNGGAKDSADLLRDMVQQFEDITGKTVQWD</sequence>
<protein>
    <submittedName>
        <fullName evidence="2">Portal protein</fullName>
    </submittedName>
</protein>